<reference evidence="9" key="1">
    <citation type="journal article" date="2009" name="Nature">
        <title>The Schistosoma japonicum genome reveals features of host-parasite interplay.</title>
        <authorList>
            <person name="Liu F."/>
            <person name="Zhou Y."/>
            <person name="Wang Z.Q."/>
            <person name="Lu G."/>
            <person name="Zheng H."/>
            <person name="Brindley P.J."/>
            <person name="McManus D.P."/>
            <person name="Blair D."/>
            <person name="Zhang Q.H."/>
            <person name="Zhong Y."/>
            <person name="Wang S."/>
            <person name="Han Z.G."/>
            <person name="Chen Z."/>
        </authorList>
    </citation>
    <scope>NUCLEOTIDE SEQUENCE</scope>
    <source>
        <strain evidence="9">Anhui</strain>
    </source>
</reference>
<keyword evidence="4" id="KW-0689">Ribosomal protein</keyword>
<evidence type="ECO:0000256" key="7">
    <source>
        <dbReference type="ARBA" id="ARBA00035181"/>
    </source>
</evidence>
<organism evidence="9">
    <name type="scientific">Schistosoma japonicum</name>
    <name type="common">Blood fluke</name>
    <dbReference type="NCBI Taxonomy" id="6182"/>
    <lineage>
        <taxon>Eukaryota</taxon>
        <taxon>Metazoa</taxon>
        <taxon>Spiralia</taxon>
        <taxon>Lophotrochozoa</taxon>
        <taxon>Platyhelminthes</taxon>
        <taxon>Trematoda</taxon>
        <taxon>Digenea</taxon>
        <taxon>Strigeidida</taxon>
        <taxon>Schistosomatoidea</taxon>
        <taxon>Schistosomatidae</taxon>
        <taxon>Schistosoma</taxon>
    </lineage>
</organism>
<evidence type="ECO:0000256" key="1">
    <source>
        <dbReference type="ARBA" id="ARBA00004173"/>
    </source>
</evidence>
<comment type="similarity">
    <text evidence="2">Belongs to the mitochondrion-specific ribosomal protein mL52 family.</text>
</comment>
<evidence type="ECO:0000256" key="6">
    <source>
        <dbReference type="ARBA" id="ARBA00023274"/>
    </source>
</evidence>
<comment type="subcellular location">
    <subcellularLocation>
        <location evidence="1">Mitochondrion</location>
    </subcellularLocation>
</comment>
<name>C1LI64_SCHJA</name>
<evidence type="ECO:0000313" key="9">
    <source>
        <dbReference type="EMBL" id="CAX74392.1"/>
    </source>
</evidence>
<dbReference type="GO" id="GO:0032543">
    <property type="term" value="P:mitochondrial translation"/>
    <property type="evidence" value="ECO:0007669"/>
    <property type="project" value="InterPro"/>
</dbReference>
<evidence type="ECO:0000256" key="3">
    <source>
        <dbReference type="ARBA" id="ARBA00022946"/>
    </source>
</evidence>
<sequence>MVHILRFTLIRQLHSANRLEAGGVFRARIKRRRLPPSNNEWGPLTDLPDYTVIGKANPQFTSEGQRRRAIRQFNVATKIIQLVGEMNKTQAKYAENKEFEKIDIESLQDNRLREKGNKIA</sequence>
<dbReference type="GO" id="GO:0003735">
    <property type="term" value="F:structural constituent of ribosome"/>
    <property type="evidence" value="ECO:0007669"/>
    <property type="project" value="InterPro"/>
</dbReference>
<dbReference type="GO" id="GO:0005762">
    <property type="term" value="C:mitochondrial large ribosomal subunit"/>
    <property type="evidence" value="ECO:0007669"/>
    <property type="project" value="InterPro"/>
</dbReference>
<dbReference type="EMBL" id="FN318664">
    <property type="protein sequence ID" value="CAX74392.1"/>
    <property type="molecule type" value="mRNA"/>
</dbReference>
<dbReference type="Pfam" id="PF18699">
    <property type="entry name" value="MRPL52"/>
    <property type="match status" value="1"/>
</dbReference>
<protein>
    <recommendedName>
        <fullName evidence="7">Large ribosomal subunit protein mL52</fullName>
    </recommendedName>
    <alternativeName>
        <fullName evidence="8">39S ribosomal protein L52, mitochondrial</fullName>
    </alternativeName>
</protein>
<keyword evidence="5" id="KW-0496">Mitochondrion</keyword>
<dbReference type="PANTHER" id="PTHR34090">
    <property type="entry name" value="39S RIBOSOMAL PROTEIN L52, MITOCHONDRIAL"/>
    <property type="match status" value="1"/>
</dbReference>
<evidence type="ECO:0000256" key="8">
    <source>
        <dbReference type="ARBA" id="ARBA00035425"/>
    </source>
</evidence>
<accession>C1LI64</accession>
<proteinExistence type="evidence at transcript level"/>
<evidence type="ECO:0000256" key="4">
    <source>
        <dbReference type="ARBA" id="ARBA00022980"/>
    </source>
</evidence>
<keyword evidence="6" id="KW-0687">Ribonucleoprotein</keyword>
<keyword evidence="3" id="KW-0809">Transit peptide</keyword>
<dbReference type="PANTHER" id="PTHR34090:SF1">
    <property type="entry name" value="LARGE RIBOSOMAL SUBUNIT PROTEIN ML52"/>
    <property type="match status" value="1"/>
</dbReference>
<evidence type="ECO:0000256" key="2">
    <source>
        <dbReference type="ARBA" id="ARBA00007232"/>
    </source>
</evidence>
<dbReference type="AlphaFoldDB" id="C1LI64"/>
<reference evidence="9" key="2">
    <citation type="submission" date="2009-03" db="EMBL/GenBank/DDBJ databases">
        <authorList>
            <person name="Gang L."/>
        </authorList>
    </citation>
    <scope>NUCLEOTIDE SEQUENCE</scope>
    <source>
        <strain evidence="9">Anhui</strain>
    </source>
</reference>
<evidence type="ECO:0000256" key="5">
    <source>
        <dbReference type="ARBA" id="ARBA00023128"/>
    </source>
</evidence>
<dbReference type="InterPro" id="IPR034596">
    <property type="entry name" value="Ribosomal_mL52"/>
</dbReference>